<proteinExistence type="predicted"/>
<protein>
    <submittedName>
        <fullName evidence="2">Uncharacterized protein</fullName>
    </submittedName>
</protein>
<feature type="region of interest" description="Disordered" evidence="1">
    <location>
        <begin position="149"/>
        <end position="170"/>
    </location>
</feature>
<dbReference type="AlphaFoldDB" id="A0A137NU32"/>
<evidence type="ECO:0000313" key="2">
    <source>
        <dbReference type="EMBL" id="KXN66201.1"/>
    </source>
</evidence>
<feature type="compositionally biased region" description="Low complexity" evidence="1">
    <location>
        <begin position="309"/>
        <end position="322"/>
    </location>
</feature>
<evidence type="ECO:0000313" key="3">
    <source>
        <dbReference type="Proteomes" id="UP000070444"/>
    </source>
</evidence>
<dbReference type="Proteomes" id="UP000070444">
    <property type="component" value="Unassembled WGS sequence"/>
</dbReference>
<dbReference type="EMBL" id="KQ964755">
    <property type="protein sequence ID" value="KXN66201.1"/>
    <property type="molecule type" value="Genomic_DNA"/>
</dbReference>
<organism evidence="2 3">
    <name type="scientific">Conidiobolus coronatus (strain ATCC 28846 / CBS 209.66 / NRRL 28638)</name>
    <name type="common">Delacroixia coronata</name>
    <dbReference type="NCBI Taxonomy" id="796925"/>
    <lineage>
        <taxon>Eukaryota</taxon>
        <taxon>Fungi</taxon>
        <taxon>Fungi incertae sedis</taxon>
        <taxon>Zoopagomycota</taxon>
        <taxon>Entomophthoromycotina</taxon>
        <taxon>Entomophthoromycetes</taxon>
        <taxon>Entomophthorales</taxon>
        <taxon>Ancylistaceae</taxon>
        <taxon>Conidiobolus</taxon>
    </lineage>
</organism>
<keyword evidence="3" id="KW-1185">Reference proteome</keyword>
<accession>A0A137NU32</accession>
<feature type="region of interest" description="Disordered" evidence="1">
    <location>
        <begin position="221"/>
        <end position="323"/>
    </location>
</feature>
<evidence type="ECO:0000256" key="1">
    <source>
        <dbReference type="SAM" id="MobiDB-lite"/>
    </source>
</evidence>
<name>A0A137NU32_CONC2</name>
<sequence length="415" mass="45878">MTQSITIASPTLKVRLLKVKKLISKMPRTELPKSDYSDSAYSSISNFSDLITSNQQASYMQDSLNYGSNQSTANNPLSIDRHKYMTQSLVQHQQPQSFKNLNAPKFDTNICSLSQLIGRKNPPVTKHNTISLTIPDEYKARDLCDENPGSGFSLSNSSQYDADSTYSQHTSQKPYNFENIDLYVHQIVSSIRDISNSEQNTANTGANLASSNKQVGTTGILKHARLIRDNNGTSAATEERSASTKPKQVRFNLPGDLNSNVENRSQTDTIASTTRYNNQDNQTPVQVPSNINDTTQTNNSLQNLPLPPASSTSSTSSNLSPSITMGRYRNKNFNLSEIFGTAYNPLPIPPTDSLSDSNYAYRVNPYISKNHVQVTIQKDNINLQALNPTLNSPIRFGFSNTGGTMKRNFTNFSSS</sequence>
<gene>
    <name evidence="2" type="ORF">CONCODRAFT_73826</name>
</gene>
<feature type="compositionally biased region" description="Polar residues" evidence="1">
    <location>
        <begin position="257"/>
        <end position="302"/>
    </location>
</feature>
<reference evidence="2 3" key="1">
    <citation type="journal article" date="2015" name="Genome Biol. Evol.">
        <title>Phylogenomic analyses indicate that early fungi evolved digesting cell walls of algal ancestors of land plants.</title>
        <authorList>
            <person name="Chang Y."/>
            <person name="Wang S."/>
            <person name="Sekimoto S."/>
            <person name="Aerts A.L."/>
            <person name="Choi C."/>
            <person name="Clum A."/>
            <person name="LaButti K.M."/>
            <person name="Lindquist E.A."/>
            <person name="Yee Ngan C."/>
            <person name="Ohm R.A."/>
            <person name="Salamov A.A."/>
            <person name="Grigoriev I.V."/>
            <person name="Spatafora J.W."/>
            <person name="Berbee M.L."/>
        </authorList>
    </citation>
    <scope>NUCLEOTIDE SEQUENCE [LARGE SCALE GENOMIC DNA]</scope>
    <source>
        <strain evidence="2 3">NRRL 28638</strain>
    </source>
</reference>
<feature type="compositionally biased region" description="Polar residues" evidence="1">
    <location>
        <begin position="150"/>
        <end position="170"/>
    </location>
</feature>